<evidence type="ECO:0000313" key="1">
    <source>
        <dbReference type="EMBL" id="MBW4662427.1"/>
    </source>
</evidence>
<organism evidence="1 2">
    <name type="scientific">Drouetiella hepatica Uher 2000/2452</name>
    <dbReference type="NCBI Taxonomy" id="904376"/>
    <lineage>
        <taxon>Bacteria</taxon>
        <taxon>Bacillati</taxon>
        <taxon>Cyanobacteriota</taxon>
        <taxon>Cyanophyceae</taxon>
        <taxon>Oculatellales</taxon>
        <taxon>Oculatellaceae</taxon>
        <taxon>Drouetiella</taxon>
    </lineage>
</organism>
<reference evidence="1" key="1">
    <citation type="submission" date="2021-05" db="EMBL/GenBank/DDBJ databases">
        <authorList>
            <person name="Pietrasiak N."/>
            <person name="Ward R."/>
            <person name="Stajich J.E."/>
            <person name="Kurbessoian T."/>
        </authorList>
    </citation>
    <scope>NUCLEOTIDE SEQUENCE</scope>
    <source>
        <strain evidence="1">UHER 2000/2452</strain>
    </source>
</reference>
<name>A0A951QFY9_9CYAN</name>
<reference evidence="1" key="2">
    <citation type="journal article" date="2022" name="Microbiol. Resour. Announc.">
        <title>Metagenome Sequencing to Explore Phylogenomics of Terrestrial Cyanobacteria.</title>
        <authorList>
            <person name="Ward R.D."/>
            <person name="Stajich J.E."/>
            <person name="Johansen J.R."/>
            <person name="Huntemann M."/>
            <person name="Clum A."/>
            <person name="Foster B."/>
            <person name="Foster B."/>
            <person name="Roux S."/>
            <person name="Palaniappan K."/>
            <person name="Varghese N."/>
            <person name="Mukherjee S."/>
            <person name="Reddy T.B.K."/>
            <person name="Daum C."/>
            <person name="Copeland A."/>
            <person name="Chen I.A."/>
            <person name="Ivanova N.N."/>
            <person name="Kyrpides N.C."/>
            <person name="Shapiro N."/>
            <person name="Eloe-Fadrosh E.A."/>
            <person name="Pietrasiak N."/>
        </authorList>
    </citation>
    <scope>NUCLEOTIDE SEQUENCE</scope>
    <source>
        <strain evidence="1">UHER 2000/2452</strain>
    </source>
</reference>
<proteinExistence type="predicted"/>
<comment type="caution">
    <text evidence="1">The sequence shown here is derived from an EMBL/GenBank/DDBJ whole genome shotgun (WGS) entry which is preliminary data.</text>
</comment>
<sequence length="262" mass="29949">MQISASYNFFNGDEHLIPSLLLMRQCVEHISIVWQSVSNSGEPITPYAKQTLLAAQDAGLVDAVIAYEPDLMLERHENERAKRRIGLAVARNAGATHFLSVDADEFYRPQEFHAARNLIEKYGCTSTSVNTFLHLKRPIFRAPDNTCCCFVTAITDMTEIGVLEFPHPNIDPTRRMTANSQNHHHFDPSVVAMYHMNLVRRDLEQKLRNSTTRDTDFLHKVQRAVQQWKPGQDFCFPNKGKLDISEVPNEFNTFDDDAERIS</sequence>
<protein>
    <submittedName>
        <fullName evidence="1">Uncharacterized protein</fullName>
    </submittedName>
</protein>
<accession>A0A951QFY9</accession>
<evidence type="ECO:0000313" key="2">
    <source>
        <dbReference type="Proteomes" id="UP000757435"/>
    </source>
</evidence>
<dbReference type="EMBL" id="JAHHHD010000075">
    <property type="protein sequence ID" value="MBW4662427.1"/>
    <property type="molecule type" value="Genomic_DNA"/>
</dbReference>
<dbReference type="Proteomes" id="UP000757435">
    <property type="component" value="Unassembled WGS sequence"/>
</dbReference>
<dbReference type="AlphaFoldDB" id="A0A951QFY9"/>
<gene>
    <name evidence="1" type="ORF">KME15_27580</name>
</gene>